<reference evidence="7" key="2">
    <citation type="submission" date="2021-01" db="UniProtKB">
        <authorList>
            <consortium name="EnsemblMetazoa"/>
        </authorList>
    </citation>
    <scope>IDENTIFICATION</scope>
</reference>
<comment type="catalytic activity">
    <reaction evidence="6">
        <text>glutathione = L-cysteinylglycine + 5-oxo-L-proline</text>
        <dbReference type="Rhea" id="RHEA:47724"/>
        <dbReference type="ChEBI" id="CHEBI:57925"/>
        <dbReference type="ChEBI" id="CHEBI:58402"/>
        <dbReference type="ChEBI" id="CHEBI:61694"/>
        <dbReference type="EC" id="4.3.2.7"/>
    </reaction>
</comment>
<organism evidence="7 8">
    <name type="scientific">Strongylocentrotus purpuratus</name>
    <name type="common">Purple sea urchin</name>
    <dbReference type="NCBI Taxonomy" id="7668"/>
    <lineage>
        <taxon>Eukaryota</taxon>
        <taxon>Metazoa</taxon>
        <taxon>Echinodermata</taxon>
        <taxon>Eleutherozoa</taxon>
        <taxon>Echinozoa</taxon>
        <taxon>Echinoidea</taxon>
        <taxon>Euechinoidea</taxon>
        <taxon>Echinacea</taxon>
        <taxon>Camarodonta</taxon>
        <taxon>Echinidea</taxon>
        <taxon>Strongylocentrotidae</taxon>
        <taxon>Strongylocentrotus</taxon>
    </lineage>
</organism>
<protein>
    <recommendedName>
        <fullName evidence="2">glutathione-specific gamma-glutamylcyclotransferase</fullName>
        <ecNumber evidence="2">4.3.2.7</ecNumber>
    </recommendedName>
    <alternativeName>
        <fullName evidence="4">Cation transport regulator-like protein 2</fullName>
    </alternativeName>
</protein>
<proteinExistence type="inferred from homology"/>
<dbReference type="InterPro" id="IPR036568">
    <property type="entry name" value="GGCT-like_sf"/>
</dbReference>
<name>A0A7M7PS97_STRPU</name>
<sequence length="186" mass="21406">MWIFGYGSLTWKTDFPYTKWFVGSVDGYARRFWQASMDHRGVPDKEQVWGIAYHVAESDRASVKEYLDFREKNGYTTKAIMFYPLQSEKNSVQEPFEVLVYIATPCNPAFLGPAPLEEIANQIVSSEGPSGKNKDYLLQLASTMRKLVPDCNDTHLFELETLVKRLMSEDHHQTELPQNKINEMTA</sequence>
<evidence type="ECO:0000256" key="1">
    <source>
        <dbReference type="ARBA" id="ARBA00009662"/>
    </source>
</evidence>
<dbReference type="GO" id="GO:0006751">
    <property type="term" value="P:glutathione catabolic process"/>
    <property type="evidence" value="ECO:0007669"/>
    <property type="project" value="InterPro"/>
</dbReference>
<evidence type="ECO:0000313" key="8">
    <source>
        <dbReference type="Proteomes" id="UP000007110"/>
    </source>
</evidence>
<reference evidence="8" key="1">
    <citation type="submission" date="2015-02" db="EMBL/GenBank/DDBJ databases">
        <title>Genome sequencing for Strongylocentrotus purpuratus.</title>
        <authorList>
            <person name="Murali S."/>
            <person name="Liu Y."/>
            <person name="Vee V."/>
            <person name="English A."/>
            <person name="Wang M."/>
            <person name="Skinner E."/>
            <person name="Han Y."/>
            <person name="Muzny D.M."/>
            <person name="Worley K.C."/>
            <person name="Gibbs R.A."/>
        </authorList>
    </citation>
    <scope>NUCLEOTIDE SEQUENCE</scope>
</reference>
<dbReference type="InterPro" id="IPR013024">
    <property type="entry name" value="GGCT-like"/>
</dbReference>
<dbReference type="GeneID" id="575675"/>
<dbReference type="CDD" id="cd06661">
    <property type="entry name" value="GGCT_like"/>
    <property type="match status" value="1"/>
</dbReference>
<evidence type="ECO:0000256" key="6">
    <source>
        <dbReference type="ARBA" id="ARBA00048073"/>
    </source>
</evidence>
<dbReference type="SUPFAM" id="SSF110857">
    <property type="entry name" value="Gamma-glutamyl cyclotransferase-like"/>
    <property type="match status" value="1"/>
</dbReference>
<dbReference type="AlphaFoldDB" id="A0A7M7PS97"/>
<comment type="function">
    <text evidence="5">Catalyzes the cleavage of glutathione into 5-oxo-L-proline and a Cys-Gly dipeptide. Acts specifically on glutathione, but not on other gamma-glutamyl peptides.</text>
</comment>
<keyword evidence="8" id="KW-1185">Reference proteome</keyword>
<dbReference type="GO" id="GO:0061928">
    <property type="term" value="F:glutathione specific gamma-glutamylcyclotransferase activity"/>
    <property type="evidence" value="ECO:0007669"/>
    <property type="project" value="UniProtKB-EC"/>
</dbReference>
<dbReference type="InterPro" id="IPR006840">
    <property type="entry name" value="ChaC"/>
</dbReference>
<dbReference type="PANTHER" id="PTHR12192:SF2">
    <property type="entry name" value="GLUTATHIONE-SPECIFIC GAMMA-GLUTAMYLCYCLOTRANSFERASE 2"/>
    <property type="match status" value="1"/>
</dbReference>
<dbReference type="Proteomes" id="UP000007110">
    <property type="component" value="Unassembled WGS sequence"/>
</dbReference>
<evidence type="ECO:0000256" key="2">
    <source>
        <dbReference type="ARBA" id="ARBA00012344"/>
    </source>
</evidence>
<dbReference type="PANTHER" id="PTHR12192">
    <property type="entry name" value="CATION TRANSPORT PROTEIN CHAC-RELATED"/>
    <property type="match status" value="1"/>
</dbReference>
<accession>A0A7M7PS97</accession>
<dbReference type="Pfam" id="PF04752">
    <property type="entry name" value="ChaC"/>
    <property type="match status" value="1"/>
</dbReference>
<comment type="similarity">
    <text evidence="1">Belongs to the gamma-glutamylcyclotransferase family. ChaC subfamily.</text>
</comment>
<dbReference type="EnsemblMetazoa" id="XM_030999664">
    <property type="protein sequence ID" value="XP_030855524"/>
    <property type="gene ID" value="LOC575675"/>
</dbReference>
<dbReference type="CTD" id="494143"/>
<keyword evidence="3" id="KW-0456">Lyase</keyword>
<evidence type="ECO:0000313" key="7">
    <source>
        <dbReference type="EnsemblMetazoa" id="XP_030855524"/>
    </source>
</evidence>
<dbReference type="RefSeq" id="XP_030855524.1">
    <property type="nucleotide sequence ID" value="XM_030999664.1"/>
</dbReference>
<evidence type="ECO:0000256" key="3">
    <source>
        <dbReference type="ARBA" id="ARBA00023239"/>
    </source>
</evidence>
<evidence type="ECO:0000256" key="5">
    <source>
        <dbReference type="ARBA" id="ARBA00045227"/>
    </source>
</evidence>
<dbReference type="EC" id="4.3.2.7" evidence="2"/>
<evidence type="ECO:0000256" key="4">
    <source>
        <dbReference type="ARBA" id="ARBA00043195"/>
    </source>
</evidence>
<dbReference type="Gene3D" id="3.10.490.10">
    <property type="entry name" value="Gamma-glutamyl cyclotransferase-like"/>
    <property type="match status" value="1"/>
</dbReference>